<evidence type="ECO:0000256" key="1">
    <source>
        <dbReference type="SAM" id="MobiDB-lite"/>
    </source>
</evidence>
<dbReference type="SUPFAM" id="SSF89372">
    <property type="entry name" value="Fucose-specific lectin"/>
    <property type="match status" value="1"/>
</dbReference>
<feature type="compositionally biased region" description="Gly residues" evidence="1">
    <location>
        <begin position="40"/>
        <end position="80"/>
    </location>
</feature>
<dbReference type="OrthoDB" id="3215821at2"/>
<evidence type="ECO:0008006" key="5">
    <source>
        <dbReference type="Google" id="ProtNLM"/>
    </source>
</evidence>
<dbReference type="Proteomes" id="UP000309215">
    <property type="component" value="Unassembled WGS sequence"/>
</dbReference>
<name>A0A4U1J0Y9_9BACT</name>
<proteinExistence type="predicted"/>
<evidence type="ECO:0000313" key="4">
    <source>
        <dbReference type="Proteomes" id="UP000309215"/>
    </source>
</evidence>
<protein>
    <recommendedName>
        <fullName evidence="5">Exo-alpha-sialidase</fullName>
    </recommendedName>
</protein>
<gene>
    <name evidence="3" type="ORF">E8A74_33900</name>
</gene>
<feature type="region of interest" description="Disordered" evidence="1">
    <location>
        <begin position="34"/>
        <end position="80"/>
    </location>
</feature>
<dbReference type="Gene3D" id="2.120.10.70">
    <property type="entry name" value="Fucose-specific lectin"/>
    <property type="match status" value="1"/>
</dbReference>
<evidence type="ECO:0000313" key="3">
    <source>
        <dbReference type="EMBL" id="TKD00698.1"/>
    </source>
</evidence>
<reference evidence="3 4" key="1">
    <citation type="submission" date="2019-04" db="EMBL/GenBank/DDBJ databases">
        <authorList>
            <person name="Li Y."/>
            <person name="Wang J."/>
        </authorList>
    </citation>
    <scope>NUCLEOTIDE SEQUENCE [LARGE SCALE GENOMIC DNA]</scope>
    <source>
        <strain evidence="3 4">DSM 14668</strain>
    </source>
</reference>
<feature type="chain" id="PRO_5020622388" description="Exo-alpha-sialidase" evidence="2">
    <location>
        <begin position="24"/>
        <end position="440"/>
    </location>
</feature>
<accession>A0A4U1J0Y9</accession>
<organism evidence="3 4">
    <name type="scientific">Polyangium fumosum</name>
    <dbReference type="NCBI Taxonomy" id="889272"/>
    <lineage>
        <taxon>Bacteria</taxon>
        <taxon>Pseudomonadati</taxon>
        <taxon>Myxococcota</taxon>
        <taxon>Polyangia</taxon>
        <taxon>Polyangiales</taxon>
        <taxon>Polyangiaceae</taxon>
        <taxon>Polyangium</taxon>
    </lineage>
</organism>
<keyword evidence="2" id="KW-0732">Signal</keyword>
<feature type="region of interest" description="Disordered" evidence="1">
    <location>
        <begin position="364"/>
        <end position="383"/>
    </location>
</feature>
<feature type="compositionally biased region" description="Polar residues" evidence="1">
    <location>
        <begin position="364"/>
        <end position="375"/>
    </location>
</feature>
<dbReference type="RefSeq" id="WP_136933251.1">
    <property type="nucleotide sequence ID" value="NZ_SSMQ01000045.1"/>
</dbReference>
<comment type="caution">
    <text evidence="3">The sequence shown here is derived from an EMBL/GenBank/DDBJ whole genome shotgun (WGS) entry which is preliminary data.</text>
</comment>
<keyword evidence="4" id="KW-1185">Reference proteome</keyword>
<dbReference type="EMBL" id="SSMQ01000045">
    <property type="protein sequence ID" value="TKD00698.1"/>
    <property type="molecule type" value="Genomic_DNA"/>
</dbReference>
<dbReference type="AlphaFoldDB" id="A0A4U1J0Y9"/>
<evidence type="ECO:0000256" key="2">
    <source>
        <dbReference type="SAM" id="SignalP"/>
    </source>
</evidence>
<feature type="signal peptide" evidence="2">
    <location>
        <begin position="1"/>
        <end position="23"/>
    </location>
</feature>
<sequence length="440" mass="42797">MRLLSRSAVLRSALLFGGLVSSAALGPLACAASNETPSPGGEGGDGAQGGSGGAGGTMVGTGGAGGSGGEGGMIAGSGGAGGSGGNGGGGSGGMGGGQNGSATKIVTVFGGGSTLLASESDLASGAKKSTPWQDQTLDAIALASDGTGMGLCVIRSSATGELRVATYSGEAWTPGAGQPVPALEAGLASQGGPQLAGAAGISHLVYKGTDGFYYYGRRQADAWVSKKEAITAGGTHSSGPSAPAVAALGNAPVIAFVGADGTFYDQSRSGGAWSAATPHPIAGKAAAVTPGLAALDDGPQLVAVFAAEGGNLHWLMRQNGVWTSPQPIEGASSLDQPILAPLPEGGAMLAYRGTDQRLHTARLSTGDTPTWSLPTQGAGDKNPILLAPPALTRGGKGAEAEMIYADNLNTVYATRLVNGTWLPPTFAGSASGRVAIATLP</sequence>